<sequence length="236" mass="26194">MDGILNLHKPVGMTSHDVVKRVRRILTMKRIGHAGTLDPGASGVLLVCVGRGTKLVEQLMNLSKVYRGTMRLGVKTDTQDAWGQVIWESPGFQVTPEQLQATFLEFTGPIQQIPPMFSALKHQGRRLYDLARQGIQVERQPREVQVRALRLLEISGPLVNFEVECSRGTYVRTLCSDMGDRLGCGAHLSRLERTRVGPFTLEASLTLEALEGLKATPQQLMEQIHPICHPIVPGSP</sequence>
<dbReference type="HAMAP" id="MF_01080">
    <property type="entry name" value="TruB_bact"/>
    <property type="match status" value="1"/>
</dbReference>
<comment type="similarity">
    <text evidence="2 5">Belongs to the pseudouridine synthase TruB family. Type 1 subfamily.</text>
</comment>
<feature type="active site" description="Nucleophile" evidence="5">
    <location>
        <position position="38"/>
    </location>
</feature>
<dbReference type="GO" id="GO:1990481">
    <property type="term" value="P:mRNA pseudouridine synthesis"/>
    <property type="evidence" value="ECO:0007669"/>
    <property type="project" value="TreeGrafter"/>
</dbReference>
<evidence type="ECO:0000313" key="9">
    <source>
        <dbReference type="Proteomes" id="UP000769766"/>
    </source>
</evidence>
<dbReference type="InterPro" id="IPR014780">
    <property type="entry name" value="tRNA_psdUridine_synth_TruB"/>
</dbReference>
<dbReference type="InterPro" id="IPR032819">
    <property type="entry name" value="TruB_C"/>
</dbReference>
<name>A0A932CQD8_UNCTE</name>
<dbReference type="InterPro" id="IPR002501">
    <property type="entry name" value="PsdUridine_synth_N"/>
</dbReference>
<feature type="domain" description="Pseudouridine synthase II N-terminal" evidence="6">
    <location>
        <begin position="23"/>
        <end position="171"/>
    </location>
</feature>
<dbReference type="CDD" id="cd02573">
    <property type="entry name" value="PseudoU_synth_EcTruB"/>
    <property type="match status" value="1"/>
</dbReference>
<dbReference type="Pfam" id="PF01509">
    <property type="entry name" value="TruB_N"/>
    <property type="match status" value="1"/>
</dbReference>
<dbReference type="SUPFAM" id="SSF55120">
    <property type="entry name" value="Pseudouridine synthase"/>
    <property type="match status" value="1"/>
</dbReference>
<dbReference type="GO" id="GO:0003723">
    <property type="term" value="F:RNA binding"/>
    <property type="evidence" value="ECO:0007669"/>
    <property type="project" value="InterPro"/>
</dbReference>
<dbReference type="AlphaFoldDB" id="A0A932CQD8"/>
<organism evidence="8 9">
    <name type="scientific">Tectimicrobiota bacterium</name>
    <dbReference type="NCBI Taxonomy" id="2528274"/>
    <lineage>
        <taxon>Bacteria</taxon>
        <taxon>Pseudomonadati</taxon>
        <taxon>Nitrospinota/Tectimicrobiota group</taxon>
        <taxon>Candidatus Tectimicrobiota</taxon>
    </lineage>
</organism>
<evidence type="ECO:0000256" key="5">
    <source>
        <dbReference type="HAMAP-Rule" id="MF_01080"/>
    </source>
</evidence>
<dbReference type="EC" id="5.4.99.25" evidence="5"/>
<keyword evidence="3 5" id="KW-0819">tRNA processing</keyword>
<dbReference type="Proteomes" id="UP000769766">
    <property type="component" value="Unassembled WGS sequence"/>
</dbReference>
<evidence type="ECO:0000256" key="2">
    <source>
        <dbReference type="ARBA" id="ARBA00005642"/>
    </source>
</evidence>
<dbReference type="FunFam" id="3.30.2350.10:FF:000011">
    <property type="entry name" value="tRNA pseudouridine synthase B"/>
    <property type="match status" value="1"/>
</dbReference>
<dbReference type="InterPro" id="IPR020103">
    <property type="entry name" value="PsdUridine_synth_cat_dom_sf"/>
</dbReference>
<dbReference type="PANTHER" id="PTHR13767:SF2">
    <property type="entry name" value="PSEUDOURIDYLATE SYNTHASE TRUB1"/>
    <property type="match status" value="1"/>
</dbReference>
<comment type="catalytic activity">
    <reaction evidence="1 5">
        <text>uridine(55) in tRNA = pseudouridine(55) in tRNA</text>
        <dbReference type="Rhea" id="RHEA:42532"/>
        <dbReference type="Rhea" id="RHEA-COMP:10101"/>
        <dbReference type="Rhea" id="RHEA-COMP:10102"/>
        <dbReference type="ChEBI" id="CHEBI:65314"/>
        <dbReference type="ChEBI" id="CHEBI:65315"/>
        <dbReference type="EC" id="5.4.99.25"/>
    </reaction>
</comment>
<gene>
    <name evidence="5 8" type="primary">truB</name>
    <name evidence="8" type="ORF">HYY20_12240</name>
</gene>
<evidence type="ECO:0000313" key="8">
    <source>
        <dbReference type="EMBL" id="MBI2877640.1"/>
    </source>
</evidence>
<dbReference type="NCBIfam" id="TIGR00431">
    <property type="entry name" value="TruB"/>
    <property type="match status" value="1"/>
</dbReference>
<evidence type="ECO:0000259" key="6">
    <source>
        <dbReference type="Pfam" id="PF01509"/>
    </source>
</evidence>
<accession>A0A932CQD8</accession>
<keyword evidence="4 5" id="KW-0413">Isomerase</keyword>
<comment type="function">
    <text evidence="5">Responsible for synthesis of pseudouridine from uracil-55 in the psi GC loop of transfer RNAs.</text>
</comment>
<proteinExistence type="inferred from homology"/>
<comment type="caution">
    <text evidence="8">The sequence shown here is derived from an EMBL/GenBank/DDBJ whole genome shotgun (WGS) entry which is preliminary data.</text>
</comment>
<dbReference type="PANTHER" id="PTHR13767">
    <property type="entry name" value="TRNA-PSEUDOURIDINE SYNTHASE"/>
    <property type="match status" value="1"/>
</dbReference>
<feature type="domain" description="tRNA pseudouridylate synthase B C-terminal" evidence="7">
    <location>
        <begin position="172"/>
        <end position="227"/>
    </location>
</feature>
<dbReference type="Gene3D" id="3.30.2350.10">
    <property type="entry name" value="Pseudouridine synthase"/>
    <property type="match status" value="1"/>
</dbReference>
<evidence type="ECO:0000256" key="1">
    <source>
        <dbReference type="ARBA" id="ARBA00000385"/>
    </source>
</evidence>
<reference evidence="8" key="1">
    <citation type="submission" date="2020-07" db="EMBL/GenBank/DDBJ databases">
        <title>Huge and variable diversity of episymbiotic CPR bacteria and DPANN archaea in groundwater ecosystems.</title>
        <authorList>
            <person name="He C.Y."/>
            <person name="Keren R."/>
            <person name="Whittaker M."/>
            <person name="Farag I.F."/>
            <person name="Doudna J."/>
            <person name="Cate J.H.D."/>
            <person name="Banfield J.F."/>
        </authorList>
    </citation>
    <scope>NUCLEOTIDE SEQUENCE</scope>
    <source>
        <strain evidence="8">NC_groundwater_672_Ag_B-0.1um_62_36</strain>
    </source>
</reference>
<dbReference type="GO" id="GO:0160148">
    <property type="term" value="F:tRNA pseudouridine(55) synthase activity"/>
    <property type="evidence" value="ECO:0007669"/>
    <property type="project" value="UniProtKB-EC"/>
</dbReference>
<evidence type="ECO:0000256" key="3">
    <source>
        <dbReference type="ARBA" id="ARBA00022694"/>
    </source>
</evidence>
<evidence type="ECO:0000256" key="4">
    <source>
        <dbReference type="ARBA" id="ARBA00023235"/>
    </source>
</evidence>
<protein>
    <recommendedName>
        <fullName evidence="5">tRNA pseudouridine synthase B</fullName>
        <ecNumber evidence="5">5.4.99.25</ecNumber>
    </recommendedName>
    <alternativeName>
        <fullName evidence="5">tRNA pseudouridine(55) synthase</fullName>
        <shortName evidence="5">Psi55 synthase</shortName>
    </alternativeName>
    <alternativeName>
        <fullName evidence="5">tRNA pseudouridylate synthase</fullName>
    </alternativeName>
    <alternativeName>
        <fullName evidence="5">tRNA-uridine isomerase</fullName>
    </alternativeName>
</protein>
<evidence type="ECO:0000259" key="7">
    <source>
        <dbReference type="Pfam" id="PF16198"/>
    </source>
</evidence>
<dbReference type="GO" id="GO:0031119">
    <property type="term" value="P:tRNA pseudouridine synthesis"/>
    <property type="evidence" value="ECO:0007669"/>
    <property type="project" value="UniProtKB-UniRule"/>
</dbReference>
<dbReference type="Pfam" id="PF16198">
    <property type="entry name" value="TruB_C_2"/>
    <property type="match status" value="1"/>
</dbReference>
<dbReference type="EMBL" id="JACPRF010000375">
    <property type="protein sequence ID" value="MBI2877640.1"/>
    <property type="molecule type" value="Genomic_DNA"/>
</dbReference>